<keyword evidence="11" id="KW-1185">Reference proteome</keyword>
<dbReference type="Gene3D" id="3.50.50.100">
    <property type="match status" value="2"/>
</dbReference>
<dbReference type="InterPro" id="IPR011992">
    <property type="entry name" value="EF-hand-dom_pair"/>
</dbReference>
<dbReference type="EMBL" id="LR999453">
    <property type="protein sequence ID" value="CAE5992622.1"/>
    <property type="molecule type" value="Genomic_DNA"/>
</dbReference>
<dbReference type="Gene3D" id="2.60.40.1170">
    <property type="entry name" value="Mu homology domain, subdomain B"/>
    <property type="match status" value="1"/>
</dbReference>
<feature type="compositionally biased region" description="Low complexity" evidence="7">
    <location>
        <begin position="796"/>
        <end position="817"/>
    </location>
</feature>
<evidence type="ECO:0000256" key="2">
    <source>
        <dbReference type="ARBA" id="ARBA00005324"/>
    </source>
</evidence>
<gene>
    <name evidence="10" type="ORF">AARE701A_LOCUS9082</name>
</gene>
<dbReference type="PRINTS" id="PR00368">
    <property type="entry name" value="FADPNR"/>
</dbReference>
<sequence>MSFHSFYQRAFSLFKAYPSASKLLVFSSFSGGGVLVYSDSNPLKRVLHADATLDSDGQPIRKKKVVVLGSGWSGYSFLNYLNNPNYDVQVVSPRNFFLFTPLLPSVTNGTVEARSIVEPIRGLMRKKGFEYKEAECVKIDASNKKLHCRSKEGSSLKGTTEFDMDYDILVIAVGAKPNTFNTPGVEEHAYFLKEAEDALNIRHSVIDCFERASLPNLTEEERKKILHFVVVGGGPTGVEFSAELHDFLVQDVAKIYPKVQEFTRITLLEAGDHILNMFDKRITAFAEEKFQRDGIDLKTGSMVVGVTADEISTKERETGKIVSEPYGMVVWSTGIGSRPVIRDFMQQIGQGQRRVLATDEWLRVEGCEDVYALGDTATINQRRVMEDIAAIFSKADKGKTGTLNKKDFNGVVKDICQRYPQVELYLKKNKLKNIAHLLKSANGEDTQVNIENFKQALSDVDSQMKNLPATAQVASQQGKYLAKCFNKMEKCEKKPEGPLRFRGEGRHRFQPFRYRHFGSFAPLGGEQTAAELPGDWVSIGHSSQWLWYSVYASKLNGSVIGTAVNINSTMPSGCSIRALWIINNQDAVVFSRRFPVVEKQWCSAYKTENENTGLDLPRLPTDQQISNAFTRRKRREGSTRGYGIRVAQSTKGSDSWVDDPITRHIISLCLSEEDDDDESDKNERNILWPIALHTKALYSILVLPLVEPKEMKDYVKLCRRSDCGPAVGEDLSLSSLLLNISSITGAFMVAHAFGDIVSGDTVEPEVVISASPSVGGLFDSITGSIGISSRAKPVAAPLSSSSPSGAATTGATASDAPKAGSRLLDRDLLRNFIATAMPFGTPLDLSLSNIFAMKANGFSSADPPPQELKQPAWKPYLYKGKQRLLFTIHETVNAAMYDRDEIPDNVSVAGQINCRAELEGLPDVSFPLAGLSTAHIEAISFHPCAQVPAHGIDKQNIVFQPPLGNFVLMRYQAGCGLGPPVKGFYQLSMVSEDEGAFLFKVHLMEGYKAPLSMEFCTITMPFPRRRIVAFDGTPSAGTVLTTEHSVEWRILGSGRSLSGKSLEATFPGTIKFSPLQSRRRGDGDDEESEDESAENVVNVEDFLVQKMNKDLPAVELEEPFCWQAYDYAKVSLKIVGASVSRMSIDTKSVNIYPTTKSPVEFSAQVTSGDYILWNTLGKAPSAAIV</sequence>
<comment type="similarity">
    <text evidence="2">Belongs to the adaptor complexes medium subunit family.</text>
</comment>
<evidence type="ECO:0000256" key="6">
    <source>
        <dbReference type="ARBA" id="ARBA00029433"/>
    </source>
</evidence>
<accession>A0A8S2A1J0</accession>
<dbReference type="GO" id="GO:0006886">
    <property type="term" value="P:intracellular protein transport"/>
    <property type="evidence" value="ECO:0007669"/>
    <property type="project" value="InterPro"/>
</dbReference>
<dbReference type="FunFam" id="2.60.40.1170:FF:000027">
    <property type="entry name" value="Adaptor complexes medium subunit family protein"/>
    <property type="match status" value="1"/>
</dbReference>
<reference evidence="10" key="1">
    <citation type="submission" date="2021-01" db="EMBL/GenBank/DDBJ databases">
        <authorList>
            <person name="Bezrukov I."/>
        </authorList>
    </citation>
    <scope>NUCLEOTIDE SEQUENCE</scope>
</reference>
<name>A0A8S2A1J0_ARAAE</name>
<dbReference type="GO" id="GO:0005509">
    <property type="term" value="F:calcium ion binding"/>
    <property type="evidence" value="ECO:0007669"/>
    <property type="project" value="InterPro"/>
</dbReference>
<organism evidence="10 11">
    <name type="scientific">Arabidopsis arenosa</name>
    <name type="common">Sand rock-cress</name>
    <name type="synonym">Cardaminopsis arenosa</name>
    <dbReference type="NCBI Taxonomy" id="38785"/>
    <lineage>
        <taxon>Eukaryota</taxon>
        <taxon>Viridiplantae</taxon>
        <taxon>Streptophyta</taxon>
        <taxon>Embryophyta</taxon>
        <taxon>Tracheophyta</taxon>
        <taxon>Spermatophyta</taxon>
        <taxon>Magnoliopsida</taxon>
        <taxon>eudicotyledons</taxon>
        <taxon>Gunneridae</taxon>
        <taxon>Pentapetalae</taxon>
        <taxon>rosids</taxon>
        <taxon>malvids</taxon>
        <taxon>Brassicales</taxon>
        <taxon>Brassicaceae</taxon>
        <taxon>Camelineae</taxon>
        <taxon>Arabidopsis</taxon>
    </lineage>
</organism>
<dbReference type="GO" id="GO:0030131">
    <property type="term" value="C:clathrin adaptor complex"/>
    <property type="evidence" value="ECO:0007669"/>
    <property type="project" value="InterPro"/>
</dbReference>
<dbReference type="GO" id="GO:0016197">
    <property type="term" value="P:endosomal transport"/>
    <property type="evidence" value="ECO:0007669"/>
    <property type="project" value="TreeGrafter"/>
</dbReference>
<keyword evidence="4" id="KW-0653">Protein transport</keyword>
<evidence type="ECO:0008006" key="12">
    <source>
        <dbReference type="Google" id="ProtNLM"/>
    </source>
</evidence>
<feature type="domain" description="MHD" evidence="9">
    <location>
        <begin position="881"/>
        <end position="1135"/>
    </location>
</feature>
<comment type="subcellular location">
    <subcellularLocation>
        <location evidence="6">Endomembrane system</location>
        <topology evidence="6">Peripheral membrane protein</topology>
        <orientation evidence="6">Cytoplasmic side</orientation>
    </subcellularLocation>
    <subcellularLocation>
        <location evidence="1">Mitochondrion inner membrane</location>
        <topology evidence="1">Peripheral membrane protein</topology>
        <orientation evidence="1">Intermembrane side</orientation>
    </subcellularLocation>
</comment>
<feature type="domain" description="EF-hand" evidence="8">
    <location>
        <begin position="383"/>
        <end position="418"/>
    </location>
</feature>
<dbReference type="GO" id="GO:0016491">
    <property type="term" value="F:oxidoreductase activity"/>
    <property type="evidence" value="ECO:0007669"/>
    <property type="project" value="InterPro"/>
</dbReference>
<dbReference type="FunFam" id="2.60.40.1170:FF:000025">
    <property type="entry name" value="AP-5 complex subunit mu isoform X1"/>
    <property type="match status" value="1"/>
</dbReference>
<evidence type="ECO:0000256" key="4">
    <source>
        <dbReference type="ARBA" id="ARBA00022927"/>
    </source>
</evidence>
<dbReference type="InterPro" id="IPR039591">
    <property type="entry name" value="AP5M1"/>
</dbReference>
<protein>
    <recommendedName>
        <fullName evidence="12">NADH:ubiquinone reductase (non-electrogenic)</fullName>
    </recommendedName>
</protein>
<dbReference type="Pfam" id="PF07992">
    <property type="entry name" value="Pyr_redox_2"/>
    <property type="match status" value="1"/>
</dbReference>
<dbReference type="SUPFAM" id="SSF51905">
    <property type="entry name" value="FAD/NAD(P)-binding domain"/>
    <property type="match status" value="2"/>
</dbReference>
<feature type="compositionally biased region" description="Acidic residues" evidence="7">
    <location>
        <begin position="1083"/>
        <end position="1093"/>
    </location>
</feature>
<dbReference type="InterPro" id="IPR018240">
    <property type="entry name" value="Clathrin_mu_CS"/>
</dbReference>
<evidence type="ECO:0000259" key="8">
    <source>
        <dbReference type="PROSITE" id="PS50222"/>
    </source>
</evidence>
<evidence type="ECO:0000313" key="10">
    <source>
        <dbReference type="EMBL" id="CAE5992622.1"/>
    </source>
</evidence>
<proteinExistence type="inferred from homology"/>
<dbReference type="PROSITE" id="PS51072">
    <property type="entry name" value="MHD"/>
    <property type="match status" value="1"/>
</dbReference>
<evidence type="ECO:0000259" key="9">
    <source>
        <dbReference type="PROSITE" id="PS51072"/>
    </source>
</evidence>
<dbReference type="AlphaFoldDB" id="A0A8S2A1J0"/>
<dbReference type="PANTHER" id="PTHR16082:SF2">
    <property type="entry name" value="AP-5 COMPLEX SUBUNIT MU-1"/>
    <property type="match status" value="1"/>
</dbReference>
<evidence type="ECO:0000256" key="1">
    <source>
        <dbReference type="ARBA" id="ARBA00004137"/>
    </source>
</evidence>
<feature type="region of interest" description="Disordered" evidence="7">
    <location>
        <begin position="1073"/>
        <end position="1094"/>
    </location>
</feature>
<dbReference type="PROSITE" id="PS50222">
    <property type="entry name" value="EF_HAND_2"/>
    <property type="match status" value="1"/>
</dbReference>
<dbReference type="Proteomes" id="UP000682877">
    <property type="component" value="Chromosome 3"/>
</dbReference>
<evidence type="ECO:0000256" key="7">
    <source>
        <dbReference type="SAM" id="MobiDB-lite"/>
    </source>
</evidence>
<dbReference type="CDD" id="cd09256">
    <property type="entry name" value="AP_MuD_MHD"/>
    <property type="match status" value="1"/>
</dbReference>
<keyword evidence="3" id="KW-0813">Transport</keyword>
<dbReference type="GO" id="GO:0005743">
    <property type="term" value="C:mitochondrial inner membrane"/>
    <property type="evidence" value="ECO:0007669"/>
    <property type="project" value="UniProtKB-SubCell"/>
</dbReference>
<keyword evidence="5" id="KW-0472">Membrane</keyword>
<dbReference type="GO" id="GO:0005770">
    <property type="term" value="C:late endosome"/>
    <property type="evidence" value="ECO:0007669"/>
    <property type="project" value="TreeGrafter"/>
</dbReference>
<dbReference type="PROSITE" id="PS00991">
    <property type="entry name" value="CLAT_ADAPTOR_M_2"/>
    <property type="match status" value="1"/>
</dbReference>
<feature type="region of interest" description="Disordered" evidence="7">
    <location>
        <begin position="796"/>
        <end position="818"/>
    </location>
</feature>
<dbReference type="InterPro" id="IPR002048">
    <property type="entry name" value="EF_hand_dom"/>
</dbReference>
<evidence type="ECO:0000313" key="11">
    <source>
        <dbReference type="Proteomes" id="UP000682877"/>
    </source>
</evidence>
<evidence type="ECO:0000256" key="5">
    <source>
        <dbReference type="ARBA" id="ARBA00023136"/>
    </source>
</evidence>
<dbReference type="InterPro" id="IPR028565">
    <property type="entry name" value="MHD"/>
</dbReference>
<dbReference type="Pfam" id="PF00928">
    <property type="entry name" value="Adap_comp_sub"/>
    <property type="match status" value="1"/>
</dbReference>
<dbReference type="PANTHER" id="PTHR16082">
    <property type="entry name" value="AP-5 COMPLEX SUBUNIT MU-1"/>
    <property type="match status" value="1"/>
</dbReference>
<dbReference type="InterPro" id="IPR023753">
    <property type="entry name" value="FAD/NAD-binding_dom"/>
</dbReference>
<dbReference type="GO" id="GO:0005764">
    <property type="term" value="C:lysosome"/>
    <property type="evidence" value="ECO:0007669"/>
    <property type="project" value="TreeGrafter"/>
</dbReference>
<dbReference type="GO" id="GO:0005829">
    <property type="term" value="C:cytosol"/>
    <property type="evidence" value="ECO:0007669"/>
    <property type="project" value="TreeGrafter"/>
</dbReference>
<dbReference type="InterPro" id="IPR036168">
    <property type="entry name" value="AP2_Mu_C_sf"/>
</dbReference>
<dbReference type="InterPro" id="IPR036188">
    <property type="entry name" value="FAD/NAD-bd_sf"/>
</dbReference>
<evidence type="ECO:0000256" key="3">
    <source>
        <dbReference type="ARBA" id="ARBA00022448"/>
    </source>
</evidence>
<dbReference type="SUPFAM" id="SSF49447">
    <property type="entry name" value="Second domain of Mu2 adaptin subunit (ap50) of ap2 adaptor"/>
    <property type="match status" value="1"/>
</dbReference>
<dbReference type="SUPFAM" id="SSF47473">
    <property type="entry name" value="EF-hand"/>
    <property type="match status" value="1"/>
</dbReference>
<dbReference type="FunFam" id="3.50.50.100:FF:000002">
    <property type="entry name" value="External alternative NAD(P)H-ubiquinone oxidoreductase B1, mitochondrial"/>
    <property type="match status" value="1"/>
</dbReference>